<sequence length="134" mass="15076">MSHGKNMSVSYLEVCPHLPYPPNHRLLIIIRIRPTTHDTSPIILACVIFASHGEDDPPIVEGSHLTTIITKSRYRSDLSFSDIPSRQLAVSYQGLKLRVLHSGRSPQFSSHTRENVCFTRLVSAKVRCVPYAHC</sequence>
<dbReference type="OrthoDB" id="10567962at2759"/>
<name>A0A2H3CY72_ARMGA</name>
<evidence type="ECO:0000313" key="2">
    <source>
        <dbReference type="Proteomes" id="UP000217790"/>
    </source>
</evidence>
<evidence type="ECO:0000313" key="1">
    <source>
        <dbReference type="EMBL" id="PBK84122.1"/>
    </source>
</evidence>
<dbReference type="EMBL" id="KZ293700">
    <property type="protein sequence ID" value="PBK84122.1"/>
    <property type="molecule type" value="Genomic_DNA"/>
</dbReference>
<reference evidence="2" key="1">
    <citation type="journal article" date="2017" name="Nat. Ecol. Evol.">
        <title>Genome expansion and lineage-specific genetic innovations in the forest pathogenic fungi Armillaria.</title>
        <authorList>
            <person name="Sipos G."/>
            <person name="Prasanna A.N."/>
            <person name="Walter M.C."/>
            <person name="O'Connor E."/>
            <person name="Balint B."/>
            <person name="Krizsan K."/>
            <person name="Kiss B."/>
            <person name="Hess J."/>
            <person name="Varga T."/>
            <person name="Slot J."/>
            <person name="Riley R."/>
            <person name="Boka B."/>
            <person name="Rigling D."/>
            <person name="Barry K."/>
            <person name="Lee J."/>
            <person name="Mihaltcheva S."/>
            <person name="LaButti K."/>
            <person name="Lipzen A."/>
            <person name="Waldron R."/>
            <person name="Moloney N.M."/>
            <person name="Sperisen C."/>
            <person name="Kredics L."/>
            <person name="Vagvoelgyi C."/>
            <person name="Patrignani A."/>
            <person name="Fitzpatrick D."/>
            <person name="Nagy I."/>
            <person name="Doyle S."/>
            <person name="Anderson J.B."/>
            <person name="Grigoriev I.V."/>
            <person name="Gueldener U."/>
            <person name="Muensterkoetter M."/>
            <person name="Nagy L.G."/>
        </authorList>
    </citation>
    <scope>NUCLEOTIDE SEQUENCE [LARGE SCALE GENOMIC DNA]</scope>
    <source>
        <strain evidence="2">Ar21-2</strain>
    </source>
</reference>
<protein>
    <submittedName>
        <fullName evidence="1">Uncharacterized protein</fullName>
    </submittedName>
</protein>
<organism evidence="1 2">
    <name type="scientific">Armillaria gallica</name>
    <name type="common">Bulbous honey fungus</name>
    <name type="synonym">Armillaria bulbosa</name>
    <dbReference type="NCBI Taxonomy" id="47427"/>
    <lineage>
        <taxon>Eukaryota</taxon>
        <taxon>Fungi</taxon>
        <taxon>Dikarya</taxon>
        <taxon>Basidiomycota</taxon>
        <taxon>Agaricomycotina</taxon>
        <taxon>Agaricomycetes</taxon>
        <taxon>Agaricomycetidae</taxon>
        <taxon>Agaricales</taxon>
        <taxon>Marasmiineae</taxon>
        <taxon>Physalacriaceae</taxon>
        <taxon>Armillaria</taxon>
    </lineage>
</organism>
<dbReference type="AlphaFoldDB" id="A0A2H3CY72"/>
<gene>
    <name evidence="1" type="ORF">ARMGADRAFT_611115</name>
</gene>
<proteinExistence type="predicted"/>
<dbReference type="Proteomes" id="UP000217790">
    <property type="component" value="Unassembled WGS sequence"/>
</dbReference>
<keyword evidence="2" id="KW-1185">Reference proteome</keyword>
<dbReference type="InParanoid" id="A0A2H3CY72"/>
<accession>A0A2H3CY72</accession>